<comment type="caution">
    <text evidence="3">The sequence shown here is derived from an EMBL/GenBank/DDBJ whole genome shotgun (WGS) entry which is preliminary data.</text>
</comment>
<dbReference type="Gene3D" id="3.40.630.30">
    <property type="match status" value="1"/>
</dbReference>
<feature type="domain" description="N-acetyltransferase" evidence="2">
    <location>
        <begin position="10"/>
        <end position="166"/>
    </location>
</feature>
<dbReference type="OrthoDB" id="5419426at2"/>
<dbReference type="CDD" id="cd04301">
    <property type="entry name" value="NAT_SF"/>
    <property type="match status" value="1"/>
</dbReference>
<organism evidence="3 4">
    <name type="scientific">Sinomicrobium pectinilyticum</name>
    <dbReference type="NCBI Taxonomy" id="1084421"/>
    <lineage>
        <taxon>Bacteria</taxon>
        <taxon>Pseudomonadati</taxon>
        <taxon>Bacteroidota</taxon>
        <taxon>Flavobacteriia</taxon>
        <taxon>Flavobacteriales</taxon>
        <taxon>Flavobacteriaceae</taxon>
        <taxon>Sinomicrobium</taxon>
    </lineage>
</organism>
<keyword evidence="4" id="KW-1185">Reference proteome</keyword>
<dbReference type="Pfam" id="PF00583">
    <property type="entry name" value="Acetyltransf_1"/>
    <property type="match status" value="1"/>
</dbReference>
<keyword evidence="1 3" id="KW-0808">Transferase</keyword>
<dbReference type="SUPFAM" id="SSF55729">
    <property type="entry name" value="Acyl-CoA N-acyltransferases (Nat)"/>
    <property type="match status" value="1"/>
</dbReference>
<dbReference type="AlphaFoldDB" id="A0A3N0F4R2"/>
<dbReference type="InterPro" id="IPR016181">
    <property type="entry name" value="Acyl_CoA_acyltransferase"/>
</dbReference>
<dbReference type="InterPro" id="IPR050769">
    <property type="entry name" value="NAT_camello-type"/>
</dbReference>
<dbReference type="InterPro" id="IPR000182">
    <property type="entry name" value="GNAT_dom"/>
</dbReference>
<reference evidence="3 4" key="1">
    <citation type="submission" date="2018-10" db="EMBL/GenBank/DDBJ databases">
        <title>Sinomicrobium pectinilyticum sp. nov., a pectinase-producing bacterium isolated from alkaline and saline soil, and emended description of the genus Sinomicrobium.</title>
        <authorList>
            <person name="Cheng B."/>
            <person name="Li C."/>
            <person name="Lai Q."/>
            <person name="Du M."/>
            <person name="Shao Z."/>
            <person name="Xu P."/>
            <person name="Yang C."/>
        </authorList>
    </citation>
    <scope>NUCLEOTIDE SEQUENCE [LARGE SCALE GENOMIC DNA]</scope>
    <source>
        <strain evidence="3 4">5DNS001</strain>
    </source>
</reference>
<gene>
    <name evidence="3" type="ORF">ED312_00495</name>
</gene>
<dbReference type="GO" id="GO:0008080">
    <property type="term" value="F:N-acetyltransferase activity"/>
    <property type="evidence" value="ECO:0007669"/>
    <property type="project" value="InterPro"/>
</dbReference>
<evidence type="ECO:0000256" key="1">
    <source>
        <dbReference type="ARBA" id="ARBA00022679"/>
    </source>
</evidence>
<protein>
    <submittedName>
        <fullName evidence="3">GNAT family N-acetyltransferase</fullName>
    </submittedName>
</protein>
<dbReference type="EMBL" id="RJTM01000002">
    <property type="protein sequence ID" value="RNL95114.1"/>
    <property type="molecule type" value="Genomic_DNA"/>
</dbReference>
<dbReference type="PANTHER" id="PTHR13947">
    <property type="entry name" value="GNAT FAMILY N-ACETYLTRANSFERASE"/>
    <property type="match status" value="1"/>
</dbReference>
<dbReference type="PROSITE" id="PS51186">
    <property type="entry name" value="GNAT"/>
    <property type="match status" value="1"/>
</dbReference>
<dbReference type="Proteomes" id="UP000267469">
    <property type="component" value="Unassembled WGS sequence"/>
</dbReference>
<name>A0A3N0F4R2_SINP1</name>
<evidence type="ECO:0000259" key="2">
    <source>
        <dbReference type="PROSITE" id="PS51186"/>
    </source>
</evidence>
<evidence type="ECO:0000313" key="4">
    <source>
        <dbReference type="Proteomes" id="UP000267469"/>
    </source>
</evidence>
<sequence>MRNIVNPPKINIRTDLRPGDLGYVACLHGRIYNEECGYGRGFESYVLEGLAAFLREYDPSRDRAWVCEDGSQIVGFLSGVHRDHAIQLRYFILLPEYRGFGLGKKLMQSFIAYMKEIKCSRAYLWTTREQETAIALYERFGFRLREEVPSESFDKVLVEQRYDMEL</sequence>
<proteinExistence type="predicted"/>
<dbReference type="PANTHER" id="PTHR13947:SF37">
    <property type="entry name" value="LD18367P"/>
    <property type="match status" value="1"/>
</dbReference>
<evidence type="ECO:0000313" key="3">
    <source>
        <dbReference type="EMBL" id="RNL95114.1"/>
    </source>
</evidence>
<dbReference type="RefSeq" id="WP_123214026.1">
    <property type="nucleotide sequence ID" value="NZ_RJTM01000002.1"/>
</dbReference>
<accession>A0A3N0F4R2</accession>